<sequence length="76" mass="7991">MTSVGYASVEELAAALGVQCERDAENTGLPAGEVFVDGGLVVATMPCFVAVVDGKRFRDPTSALLYVRVLGEREDA</sequence>
<name>A0A6M3KNZ9_9ZZZZ</name>
<dbReference type="EMBL" id="MT141430">
    <property type="protein sequence ID" value="QJA61112.1"/>
    <property type="molecule type" value="Genomic_DNA"/>
</dbReference>
<evidence type="ECO:0000313" key="1">
    <source>
        <dbReference type="EMBL" id="QJA61112.1"/>
    </source>
</evidence>
<gene>
    <name evidence="2" type="ORF">MM415A00305_0062</name>
    <name evidence="1" type="ORF">MM415B01000_0038</name>
</gene>
<dbReference type="AlphaFoldDB" id="A0A6M3KNZ9"/>
<organism evidence="2">
    <name type="scientific">viral metagenome</name>
    <dbReference type="NCBI Taxonomy" id="1070528"/>
    <lineage>
        <taxon>unclassified sequences</taxon>
        <taxon>metagenomes</taxon>
        <taxon>organismal metagenomes</taxon>
    </lineage>
</organism>
<protein>
    <submittedName>
        <fullName evidence="2">Uncharacterized protein</fullName>
    </submittedName>
</protein>
<reference evidence="2" key="1">
    <citation type="submission" date="2020-03" db="EMBL/GenBank/DDBJ databases">
        <title>The deep terrestrial virosphere.</title>
        <authorList>
            <person name="Holmfeldt K."/>
            <person name="Nilsson E."/>
            <person name="Simone D."/>
            <person name="Lopez-Fernandez M."/>
            <person name="Wu X."/>
            <person name="de Brujin I."/>
            <person name="Lundin D."/>
            <person name="Andersson A."/>
            <person name="Bertilsson S."/>
            <person name="Dopson M."/>
        </authorList>
    </citation>
    <scope>NUCLEOTIDE SEQUENCE</scope>
    <source>
        <strain evidence="2">MM415A00305</strain>
        <strain evidence="1">MM415B01000</strain>
    </source>
</reference>
<proteinExistence type="predicted"/>
<evidence type="ECO:0000313" key="2">
    <source>
        <dbReference type="EMBL" id="QJA83264.1"/>
    </source>
</evidence>
<dbReference type="EMBL" id="MT142506">
    <property type="protein sequence ID" value="QJA83264.1"/>
    <property type="molecule type" value="Genomic_DNA"/>
</dbReference>
<accession>A0A6M3KNZ9</accession>